<sequence>MRLGVDNLLHGRVYVSFHILLPYKRDKLVNHNRNYNRLKCGQVCLINSECLGDLGDKGGGDKKWGNLNKPGDNEGGDKKWGNRNKPGDNGGGNKRWGNKMTASTSGSREETSETRIRTCLENDTVDAKFGFERLKEANERTGWLLNMHTTEVLDEDKRLISAVDYYFIDDQGGRFKTTLAYKPYFYILAKAGCEKEVSQFLLKKFGGYLNKAEIIAKEDLDLPNHLVGLKQNYLKLSFMNVNDLLRVRKDVLPAVKKNREREKSNTAYADMLRQSYIGDMTADFDSKKSGTNHMENIVDIREYDVPYHVRVSIDNKIFVGRWYSVKPSVGGNHQPIITNRPDIIESPDCIVLAYDIETTKLPLKFPDPAFDQIMMISYMIDGQGFLITNREIVSGDVEDFEYTPKPEFEGLFTIFNEPNEKSLIQKFFDHILDVKPHIFATYNGDFFDWTFVEARATFHGLNMLKEIGFSVVRDGVYSCRPCIHMDCFNWVKRDSYLPVGSQNLKAVAKAKLRYDPVELDPEDMCRMASEQPQVLSNYSVSDAVATYYLYMKYVHPFIFALCTIIPMEPDEVLRKGSGTLCESLLMVEAFHANIIFPNKQESILNKLTSDGHVLDQETYVGGHVEALESGVFRADIPCRFRLVPEQFTILMGGVEKALRHALEEEEKIPIDQALNLGEVITEIQEKLASLRDNPIRTENPVIYHLDVGAMYPNIILTNRLQPSAMVDAEICAACDFNKPNAPCKREMAWTWRGEYMPPSRNEFQRIQQQLEMERFPALLPGGPQRQFHELSKEDQAAYEKKRLQDYSRKAYKKTHMTRIEERYQTICQQENSFYVDTVRAFRDRRYEYKGLCKTAKNQIAEAVASGDPAKIKSAKNREILYDSLQLAHKCILNSFYGYVMRKGARWHSMEMAGIVCHTGANIIRKAREIIEKVGRPLELDTDGIWCVLPTSFPENFTIKTSNPKKPKVTISYANAVLNIMVKEEFTNKQYHELVNPDTLTYETRDENSIFFEVDGPYLAMILPAAKEEGKKLKKRYAVFNFDKSLAELKGFEVKRRGELQLIKNFQSSVFEAFLKGDSLETCYESVARVADYWLDVLYSKAADMPDSELFELISENRSMSRKLEDYGSQKSTSISTAKRLAEFLGDQMVKDAGLSCRFIITKKPDGAPVTERAIPLAIFQAEHSVRKHYLRRWLKDNSIEDFDIRGLLDWNYYIERLGGTIQKIITIPAALQGVTNPVPRVAHPDWLHKRMLEKTDVLKQRKINEIFKVAPKNMSTTREENDDNEEDEDVADIEDFGKRQSRGPKAIVVNSKRKRRDCSPEEDLTKTWREILGAPPPMGLTAKSIAAWVTFHKKKWEFQKKQRLERLKRLRSNDESDDFNFTRNTLTADKRNTGPVTLGGFLRRAQRTLIDTPWQIIQLVETGQPGLFKVWALVGTELHQLKLVVPRVFYLNSKEIKCEGDNHRKSTKILPRAQPAFNLYEYCIPEELFLQTCNEIDTDIATNPSIDGIYETQVPLLFRAIVNLGCVATVDRQAAKQMRDVGDTFELNQLNYRELNKDFSYMDLNHIKYLYLYHHKCGQKTIVALFNPVSKKASVFAIDTVRSNQLPNLNNLYNAVRLERISKGEKEDDLMEANYTFESRVETDPKQVYRYIQRLLQNYKEEKRGPTFIAVQSLIPLPTWTNAVPALSDFPLVPIHVADIDNLYNTLDWQRLGCRFLIRHFLRIKAVLNVSIHQSRYFHVPVGNLPTDSCLFACDVLYARQLGKSNYILWCSQNEKPDLGGKEADDNRLITEFEEHNSIVINNPGCYQSVCVELEIDGLAVNTLLQAHHVNDIEGTCATVAFDNLPTQSLEEMMGNAPGPSVSSYDETALCSNAFRVLRGMVNSWLRDVSLFRNEQADYQLTTFYRWLRTPHSLLYDPALRKTLNNLMKKLFIQLVAEFMRLGAAIVYADFSKIIICTKKNRVADAIGYVEYVTANIKNREFFHTIDIKMKGSWEYLMWLDAANFAGVKGRVADPATVSIRNGEGKSNKSANKRNQKKKRDESDSEEESESELDDLEDSDDDDDEEPEIDMNWALVNYLPDVANCKVNFKTIVASYILSIHKHFSAEIEGFAPGHTPVRKRRGSQQTPRRQLNNPLLDNTTNFAKTLVQGELTQSLFLIVQQIEKKYPLYTNNSNDGSVPTYTFSTRSQVKPALEFIKAIHRVLSLDKAIEDEAYKLRRNMLKLIGIGEFSLEAEWRDPCVSLVLPEVICKVCNECRDIDLCKDPSIDTSKELPCWRCPTCKSDYNTADMEVSLVEVVNRKLMAYVLQDLQCKKCQQVKDNNITTRCPCAGELKTIVDTQQTATRLRTFKELAQYFGMPLLLQNVEWILQMSPHLNS</sequence>
<feature type="region of interest" description="Disordered" evidence="17">
    <location>
        <begin position="1272"/>
        <end position="1296"/>
    </location>
</feature>
<feature type="compositionally biased region" description="Acidic residues" evidence="17">
    <location>
        <begin position="2043"/>
        <end position="2067"/>
    </location>
</feature>
<keyword evidence="11 16" id="KW-0239">DNA-directed DNA polymerase</keyword>
<evidence type="ECO:0000256" key="14">
    <source>
        <dbReference type="ARBA" id="ARBA00023125"/>
    </source>
</evidence>
<name>A0A8J2LHG1_9HEXA</name>
<dbReference type="FunFam" id="1.10.132.60:FF:000002">
    <property type="entry name" value="DNA polymerase epsilon catalytic subunit"/>
    <property type="match status" value="1"/>
</dbReference>
<gene>
    <name evidence="19" type="ORF">AFUS01_LOCUS40479</name>
</gene>
<keyword evidence="12 16" id="KW-0408">Iron</keyword>
<keyword evidence="8 16" id="KW-0479">Metal-binding</keyword>
<evidence type="ECO:0000256" key="11">
    <source>
        <dbReference type="ARBA" id="ARBA00022932"/>
    </source>
</evidence>
<feature type="region of interest" description="Disordered" evidence="17">
    <location>
        <begin position="61"/>
        <end position="116"/>
    </location>
</feature>
<dbReference type="Pfam" id="PF08490">
    <property type="entry name" value="DUF1744"/>
    <property type="match status" value="1"/>
</dbReference>
<keyword evidence="13 16" id="KW-0411">Iron-sulfur</keyword>
<keyword evidence="15 16" id="KW-0539">Nucleus</keyword>
<accession>A0A8J2LHG1</accession>
<evidence type="ECO:0000256" key="15">
    <source>
        <dbReference type="ARBA" id="ARBA00023242"/>
    </source>
</evidence>
<evidence type="ECO:0000313" key="19">
    <source>
        <dbReference type="EMBL" id="CAG7830692.1"/>
    </source>
</evidence>
<evidence type="ECO:0000256" key="5">
    <source>
        <dbReference type="ARBA" id="ARBA00022679"/>
    </source>
</evidence>
<feature type="compositionally biased region" description="Basic and acidic residues" evidence="17">
    <location>
        <begin position="107"/>
        <end position="116"/>
    </location>
</feature>
<dbReference type="EC" id="2.7.7.7" evidence="16"/>
<comment type="subcellular location">
    <subcellularLocation>
        <location evidence="2 16">Nucleus</location>
    </subcellularLocation>
</comment>
<comment type="caution">
    <text evidence="19">The sequence shown here is derived from an EMBL/GenBank/DDBJ whole genome shotgun (WGS) entry which is preliminary data.</text>
</comment>
<dbReference type="SMART" id="SM01159">
    <property type="entry name" value="DUF1744"/>
    <property type="match status" value="1"/>
</dbReference>
<comment type="function">
    <text evidence="16">DNA polymerase II participates in chromosomal DNA replication.</text>
</comment>
<keyword evidence="6 16" id="KW-0548">Nucleotidyltransferase</keyword>
<dbReference type="Proteomes" id="UP000708208">
    <property type="component" value="Unassembled WGS sequence"/>
</dbReference>
<dbReference type="OrthoDB" id="10060449at2759"/>
<dbReference type="GO" id="GO:0008622">
    <property type="term" value="C:epsilon DNA polymerase complex"/>
    <property type="evidence" value="ECO:0007669"/>
    <property type="project" value="InterPro"/>
</dbReference>
<dbReference type="GO" id="GO:0003677">
    <property type="term" value="F:DNA binding"/>
    <property type="evidence" value="ECO:0007669"/>
    <property type="project" value="UniProtKB-KW"/>
</dbReference>
<dbReference type="GO" id="GO:0000278">
    <property type="term" value="P:mitotic cell cycle"/>
    <property type="evidence" value="ECO:0007669"/>
    <property type="project" value="TreeGrafter"/>
</dbReference>
<dbReference type="SMART" id="SM00486">
    <property type="entry name" value="POLBc"/>
    <property type="match status" value="1"/>
</dbReference>
<dbReference type="FunFam" id="3.30.420.10:FF:000010">
    <property type="entry name" value="DNA polymerase epsilon catalytic subunit"/>
    <property type="match status" value="1"/>
</dbReference>
<evidence type="ECO:0000256" key="13">
    <source>
        <dbReference type="ARBA" id="ARBA00023014"/>
    </source>
</evidence>
<keyword evidence="7 16" id="KW-0235">DNA replication</keyword>
<comment type="catalytic activity">
    <reaction evidence="16">
        <text>DNA(n) + a 2'-deoxyribonucleoside 5'-triphosphate = DNA(n+1) + diphosphate</text>
        <dbReference type="Rhea" id="RHEA:22508"/>
        <dbReference type="Rhea" id="RHEA-COMP:17339"/>
        <dbReference type="Rhea" id="RHEA-COMP:17340"/>
        <dbReference type="ChEBI" id="CHEBI:33019"/>
        <dbReference type="ChEBI" id="CHEBI:61560"/>
        <dbReference type="ChEBI" id="CHEBI:173112"/>
        <dbReference type="EC" id="2.7.7.7"/>
    </reaction>
</comment>
<keyword evidence="10 16" id="KW-0862">Zinc</keyword>
<evidence type="ECO:0000256" key="10">
    <source>
        <dbReference type="ARBA" id="ARBA00022833"/>
    </source>
</evidence>
<feature type="compositionally biased region" description="Polar residues" evidence="17">
    <location>
        <begin position="2124"/>
        <end position="2134"/>
    </location>
</feature>
<feature type="compositionally biased region" description="Basic and acidic residues" evidence="17">
    <location>
        <begin position="71"/>
        <end position="80"/>
    </location>
</feature>
<feature type="domain" description="DNA polymerase epsilon catalytic subunit A C-terminal" evidence="18">
    <location>
        <begin position="1608"/>
        <end position="2008"/>
    </location>
</feature>
<dbReference type="Pfam" id="PF23250">
    <property type="entry name" value="zf_DPOE_2"/>
    <property type="match status" value="1"/>
</dbReference>
<dbReference type="GO" id="GO:0006287">
    <property type="term" value="P:base-excision repair, gap-filling"/>
    <property type="evidence" value="ECO:0007669"/>
    <property type="project" value="TreeGrafter"/>
</dbReference>
<evidence type="ECO:0000256" key="2">
    <source>
        <dbReference type="ARBA" id="ARBA00004123"/>
    </source>
</evidence>
<dbReference type="Pfam" id="PF03104">
    <property type="entry name" value="DNA_pol_B_exo1"/>
    <property type="match status" value="1"/>
</dbReference>
<dbReference type="FunFam" id="1.10.287.690:FF:000005">
    <property type="entry name" value="DNA polymerase epsilon catalytic subunit"/>
    <property type="match status" value="1"/>
</dbReference>
<comment type="similarity">
    <text evidence="3 16">Belongs to the DNA polymerase type-B family.</text>
</comment>
<comment type="cofactor">
    <cofactor evidence="1 16">
        <name>[4Fe-4S] cluster</name>
        <dbReference type="ChEBI" id="CHEBI:49883"/>
    </cofactor>
</comment>
<dbReference type="Pfam" id="PF22634">
    <property type="entry name" value="POL2_thumb"/>
    <property type="match status" value="1"/>
</dbReference>
<dbReference type="GO" id="GO:0006297">
    <property type="term" value="P:nucleotide-excision repair, DNA gap filling"/>
    <property type="evidence" value="ECO:0007669"/>
    <property type="project" value="TreeGrafter"/>
</dbReference>
<organism evidence="19 20">
    <name type="scientific">Allacma fusca</name>
    <dbReference type="NCBI Taxonomy" id="39272"/>
    <lineage>
        <taxon>Eukaryota</taxon>
        <taxon>Metazoa</taxon>
        <taxon>Ecdysozoa</taxon>
        <taxon>Arthropoda</taxon>
        <taxon>Hexapoda</taxon>
        <taxon>Collembola</taxon>
        <taxon>Symphypleona</taxon>
        <taxon>Sminthuridae</taxon>
        <taxon>Allacma</taxon>
    </lineage>
</organism>
<evidence type="ECO:0000256" key="6">
    <source>
        <dbReference type="ARBA" id="ARBA00022695"/>
    </source>
</evidence>
<evidence type="ECO:0000256" key="4">
    <source>
        <dbReference type="ARBA" id="ARBA00022485"/>
    </source>
</evidence>
<keyword evidence="5 16" id="KW-0808">Transferase</keyword>
<reference evidence="19" key="1">
    <citation type="submission" date="2021-06" db="EMBL/GenBank/DDBJ databases">
        <authorList>
            <person name="Hodson N. C."/>
            <person name="Mongue J. A."/>
            <person name="Jaron S. K."/>
        </authorList>
    </citation>
    <scope>NUCLEOTIDE SEQUENCE</scope>
</reference>
<dbReference type="FunFam" id="3.90.1600.10:FF:000006">
    <property type="entry name" value="DNA polymerase epsilon catalytic subunit"/>
    <property type="match status" value="1"/>
</dbReference>
<protein>
    <recommendedName>
        <fullName evidence="16">DNA polymerase epsilon catalytic subunit</fullName>
        <ecNumber evidence="16">2.7.7.7</ecNumber>
    </recommendedName>
</protein>
<proteinExistence type="inferred from homology"/>
<dbReference type="Pfam" id="PF22912">
    <property type="entry name" value="zf-DPOE"/>
    <property type="match status" value="1"/>
</dbReference>
<feature type="compositionally biased region" description="Acidic residues" evidence="17">
    <location>
        <begin position="1280"/>
        <end position="1294"/>
    </location>
</feature>
<dbReference type="InterPro" id="IPR013697">
    <property type="entry name" value="DNA_pol_e_suA_C"/>
</dbReference>
<evidence type="ECO:0000313" key="20">
    <source>
        <dbReference type="Proteomes" id="UP000708208"/>
    </source>
</evidence>
<dbReference type="GO" id="GO:0045004">
    <property type="term" value="P:DNA replication proofreading"/>
    <property type="evidence" value="ECO:0007669"/>
    <property type="project" value="TreeGrafter"/>
</dbReference>
<evidence type="ECO:0000259" key="18">
    <source>
        <dbReference type="SMART" id="SM01159"/>
    </source>
</evidence>
<keyword evidence="14 16" id="KW-0238">DNA-binding</keyword>
<evidence type="ECO:0000256" key="17">
    <source>
        <dbReference type="SAM" id="MobiDB-lite"/>
    </source>
</evidence>
<evidence type="ECO:0000256" key="8">
    <source>
        <dbReference type="ARBA" id="ARBA00022723"/>
    </source>
</evidence>
<evidence type="ECO:0000256" key="7">
    <source>
        <dbReference type="ARBA" id="ARBA00022705"/>
    </source>
</evidence>
<keyword evidence="4 16" id="KW-0004">4Fe-4S</keyword>
<keyword evidence="20" id="KW-1185">Reference proteome</keyword>
<dbReference type="EMBL" id="CAJVCH010557133">
    <property type="protein sequence ID" value="CAG7830692.1"/>
    <property type="molecule type" value="Genomic_DNA"/>
</dbReference>
<dbReference type="InterPro" id="IPR006133">
    <property type="entry name" value="DNA-dir_DNA_pol_B_exonuc"/>
</dbReference>
<dbReference type="InterPro" id="IPR006172">
    <property type="entry name" value="DNA-dir_DNA_pol_B"/>
</dbReference>
<keyword evidence="9 16" id="KW-0863">Zinc-finger</keyword>
<evidence type="ECO:0000256" key="1">
    <source>
        <dbReference type="ARBA" id="ARBA00001966"/>
    </source>
</evidence>
<dbReference type="InterPro" id="IPR054475">
    <property type="entry name" value="Znf-DPOE"/>
</dbReference>
<dbReference type="GO" id="GO:0051539">
    <property type="term" value="F:4 iron, 4 sulfur cluster binding"/>
    <property type="evidence" value="ECO:0007669"/>
    <property type="project" value="UniProtKB-KW"/>
</dbReference>
<dbReference type="GO" id="GO:0006272">
    <property type="term" value="P:leading strand elongation"/>
    <property type="evidence" value="ECO:0007669"/>
    <property type="project" value="TreeGrafter"/>
</dbReference>
<feature type="region of interest" description="Disordered" evidence="17">
    <location>
        <begin position="2113"/>
        <end position="2134"/>
    </location>
</feature>
<dbReference type="CDD" id="cd05535">
    <property type="entry name" value="POLBc_epsilon"/>
    <property type="match status" value="1"/>
</dbReference>
<evidence type="ECO:0000256" key="3">
    <source>
        <dbReference type="ARBA" id="ARBA00005755"/>
    </source>
</evidence>
<evidence type="ECO:0000256" key="12">
    <source>
        <dbReference type="ARBA" id="ARBA00023004"/>
    </source>
</evidence>
<dbReference type="InterPro" id="IPR055191">
    <property type="entry name" value="POL2_thumb"/>
</dbReference>
<dbReference type="PANTHER" id="PTHR10670">
    <property type="entry name" value="DNA POLYMERASE EPSILON CATALYTIC SUBUNIT A"/>
    <property type="match status" value="1"/>
</dbReference>
<evidence type="ECO:0000256" key="9">
    <source>
        <dbReference type="ARBA" id="ARBA00022771"/>
    </source>
</evidence>
<dbReference type="GO" id="GO:0008270">
    <property type="term" value="F:zinc ion binding"/>
    <property type="evidence" value="ECO:0007669"/>
    <property type="project" value="UniProtKB-KW"/>
</dbReference>
<dbReference type="GO" id="GO:0003887">
    <property type="term" value="F:DNA-directed DNA polymerase activity"/>
    <property type="evidence" value="ECO:0007669"/>
    <property type="project" value="UniProtKB-KW"/>
</dbReference>
<evidence type="ECO:0000256" key="16">
    <source>
        <dbReference type="RuleBase" id="RU365029"/>
    </source>
</evidence>
<dbReference type="GO" id="GO:0000166">
    <property type="term" value="F:nucleotide binding"/>
    <property type="evidence" value="ECO:0007669"/>
    <property type="project" value="InterPro"/>
</dbReference>
<feature type="region of interest" description="Disordered" evidence="17">
    <location>
        <begin position="2019"/>
        <end position="2067"/>
    </location>
</feature>
<dbReference type="InterPro" id="IPR029703">
    <property type="entry name" value="POL2"/>
</dbReference>
<dbReference type="PANTHER" id="PTHR10670:SF0">
    <property type="entry name" value="DNA POLYMERASE EPSILON CATALYTIC SUBUNIT A"/>
    <property type="match status" value="1"/>
</dbReference>
<dbReference type="CDD" id="cd05779">
    <property type="entry name" value="DNA_polB_epsilon_exo"/>
    <property type="match status" value="1"/>
</dbReference>
<dbReference type="GO" id="GO:0008310">
    <property type="term" value="F:single-stranded DNA 3'-5' DNA exonuclease activity"/>
    <property type="evidence" value="ECO:0007669"/>
    <property type="project" value="TreeGrafter"/>
</dbReference>